<organism evidence="1 2">
    <name type="scientific">Bradyrhizobium macuxiense</name>
    <dbReference type="NCBI Taxonomy" id="1755647"/>
    <lineage>
        <taxon>Bacteria</taxon>
        <taxon>Pseudomonadati</taxon>
        <taxon>Pseudomonadota</taxon>
        <taxon>Alphaproteobacteria</taxon>
        <taxon>Hyphomicrobiales</taxon>
        <taxon>Nitrobacteraceae</taxon>
        <taxon>Bradyrhizobium</taxon>
    </lineage>
</organism>
<dbReference type="AlphaFoldDB" id="A0A125Q6J1"/>
<gene>
    <name evidence="1" type="ORF">AS156_19090</name>
</gene>
<protein>
    <recommendedName>
        <fullName evidence="3">Transposase TnpC homeodomain domain-containing protein</fullName>
    </recommendedName>
</protein>
<reference evidence="1 2" key="1">
    <citation type="submission" date="2015-11" db="EMBL/GenBank/DDBJ databases">
        <title>Draft Genome Sequence of the Strain BR 10303 (Bradyrhizobium sp.) isolated from nodules of Centrolobium paraense.</title>
        <authorList>
            <person name="Zelli J.E."/>
            <person name="Simoes-Araujo J.L."/>
            <person name="Barauna A.C."/>
            <person name="Silva K."/>
        </authorList>
    </citation>
    <scope>NUCLEOTIDE SEQUENCE [LARGE SCALE GENOMIC DNA]</scope>
    <source>
        <strain evidence="1 2">BR 10303</strain>
    </source>
</reference>
<evidence type="ECO:0008006" key="3">
    <source>
        <dbReference type="Google" id="ProtNLM"/>
    </source>
</evidence>
<evidence type="ECO:0000313" key="2">
    <source>
        <dbReference type="Proteomes" id="UP000057737"/>
    </source>
</evidence>
<name>A0A125Q6J1_9BRAD</name>
<sequence length="89" mass="9813">MDSTADRLPPDLAAAHAMILAKRAARLAAEAKLAEAANVQAKQSSTEALIAHLKLEIEKLRRTLYGTRSERCIPPLRAALFDRCERCRS</sequence>
<comment type="caution">
    <text evidence="1">The sequence shown here is derived from an EMBL/GenBank/DDBJ whole genome shotgun (WGS) entry which is preliminary data.</text>
</comment>
<dbReference type="Proteomes" id="UP000057737">
    <property type="component" value="Unassembled WGS sequence"/>
</dbReference>
<keyword evidence="2" id="KW-1185">Reference proteome</keyword>
<accession>A0A125Q6J1</accession>
<evidence type="ECO:0000313" key="1">
    <source>
        <dbReference type="EMBL" id="KWV48080.1"/>
    </source>
</evidence>
<dbReference type="EMBL" id="LNCU01000108">
    <property type="protein sequence ID" value="KWV48080.1"/>
    <property type="molecule type" value="Genomic_DNA"/>
</dbReference>
<proteinExistence type="predicted"/>